<dbReference type="RefSeq" id="WP_097195849.1">
    <property type="nucleotide sequence ID" value="NZ_OBQI01000004.1"/>
</dbReference>
<dbReference type="AlphaFoldDB" id="A0A285V8F3"/>
<keyword evidence="2" id="KW-1185">Reference proteome</keyword>
<reference evidence="2" key="1">
    <citation type="submission" date="2017-08" db="EMBL/GenBank/DDBJ databases">
        <authorList>
            <person name="Varghese N."/>
            <person name="Submissions S."/>
        </authorList>
    </citation>
    <scope>NUCLEOTIDE SEQUENCE [LARGE SCALE GENOMIC DNA]</scope>
    <source>
        <strain evidence="2">DSM 4725</strain>
    </source>
</reference>
<gene>
    <name evidence="1" type="ORF">SAMN05660748_3049</name>
</gene>
<organism evidence="1 2">
    <name type="scientific">Blastococcus aggregatus</name>
    <dbReference type="NCBI Taxonomy" id="38502"/>
    <lineage>
        <taxon>Bacteria</taxon>
        <taxon>Bacillati</taxon>
        <taxon>Actinomycetota</taxon>
        <taxon>Actinomycetes</taxon>
        <taxon>Geodermatophilales</taxon>
        <taxon>Geodermatophilaceae</taxon>
        <taxon>Blastococcus</taxon>
    </lineage>
</organism>
<name>A0A285V8F3_9ACTN</name>
<accession>A0A285V8F3</accession>
<evidence type="ECO:0000313" key="2">
    <source>
        <dbReference type="Proteomes" id="UP000219435"/>
    </source>
</evidence>
<proteinExistence type="predicted"/>
<evidence type="ECO:0000313" key="1">
    <source>
        <dbReference type="EMBL" id="SOC50303.1"/>
    </source>
</evidence>
<sequence length="76" mass="8313">MEIEPVAHRWSPIPPQRTGVTAELAEARAALRELAPADRWDDVLAEVRRLQATEGLAPLAALQAVHAKLASGWLPR</sequence>
<protein>
    <submittedName>
        <fullName evidence="1">Uncharacterized protein</fullName>
    </submittedName>
</protein>
<dbReference type="OrthoDB" id="5193308at2"/>
<dbReference type="EMBL" id="OBQI01000004">
    <property type="protein sequence ID" value="SOC50303.1"/>
    <property type="molecule type" value="Genomic_DNA"/>
</dbReference>
<dbReference type="Proteomes" id="UP000219435">
    <property type="component" value="Unassembled WGS sequence"/>
</dbReference>